<evidence type="ECO:0000313" key="1">
    <source>
        <dbReference type="EMBL" id="SFV54066.1"/>
    </source>
</evidence>
<sequence>MHYIQRFVRGLFVPYRKCRSSLLSMLSWYLKLAQAIGEK</sequence>
<reference evidence="1" key="1">
    <citation type="submission" date="2016-10" db="EMBL/GenBank/DDBJ databases">
        <authorList>
            <person name="de Groot N.N."/>
        </authorList>
    </citation>
    <scope>NUCLEOTIDE SEQUENCE</scope>
</reference>
<dbReference type="EMBL" id="FPHC01000031">
    <property type="protein sequence ID" value="SFV54066.1"/>
    <property type="molecule type" value="Genomic_DNA"/>
</dbReference>
<proteinExistence type="predicted"/>
<gene>
    <name evidence="1" type="ORF">MNB_SV-6-102</name>
</gene>
<name>A0A1W1BKN7_9ZZZZ</name>
<organism evidence="1">
    <name type="scientific">hydrothermal vent metagenome</name>
    <dbReference type="NCBI Taxonomy" id="652676"/>
    <lineage>
        <taxon>unclassified sequences</taxon>
        <taxon>metagenomes</taxon>
        <taxon>ecological metagenomes</taxon>
    </lineage>
</organism>
<protein>
    <submittedName>
        <fullName evidence="1">Uncharacterized protein</fullName>
    </submittedName>
</protein>
<accession>A0A1W1BKN7</accession>
<dbReference type="AlphaFoldDB" id="A0A1W1BKN7"/>